<protein>
    <submittedName>
        <fullName evidence="2">Uncharacterized protein</fullName>
    </submittedName>
</protein>
<dbReference type="EMBL" id="MTYJ01000006">
    <property type="protein sequence ID" value="OQV24627.1"/>
    <property type="molecule type" value="Genomic_DNA"/>
</dbReference>
<feature type="compositionally biased region" description="Basic and acidic residues" evidence="1">
    <location>
        <begin position="55"/>
        <end position="67"/>
    </location>
</feature>
<reference evidence="3" key="1">
    <citation type="submission" date="2017-01" db="EMBL/GenBank/DDBJ databases">
        <title>Comparative genomics of anhydrobiosis in the tardigrade Hypsibius dujardini.</title>
        <authorList>
            <person name="Yoshida Y."/>
            <person name="Koutsovoulos G."/>
            <person name="Laetsch D."/>
            <person name="Stevens L."/>
            <person name="Kumar S."/>
            <person name="Horikawa D."/>
            <person name="Ishino K."/>
            <person name="Komine S."/>
            <person name="Tomita M."/>
            <person name="Blaxter M."/>
            <person name="Arakawa K."/>
        </authorList>
    </citation>
    <scope>NUCLEOTIDE SEQUENCE [LARGE SCALE GENOMIC DNA]</scope>
    <source>
        <strain evidence="3">Z151</strain>
    </source>
</reference>
<keyword evidence="3" id="KW-1185">Reference proteome</keyword>
<organism evidence="2 3">
    <name type="scientific">Hypsibius exemplaris</name>
    <name type="common">Freshwater tardigrade</name>
    <dbReference type="NCBI Taxonomy" id="2072580"/>
    <lineage>
        <taxon>Eukaryota</taxon>
        <taxon>Metazoa</taxon>
        <taxon>Ecdysozoa</taxon>
        <taxon>Tardigrada</taxon>
        <taxon>Eutardigrada</taxon>
        <taxon>Parachela</taxon>
        <taxon>Hypsibioidea</taxon>
        <taxon>Hypsibiidae</taxon>
        <taxon>Hypsibius</taxon>
    </lineage>
</organism>
<feature type="compositionally biased region" description="Basic and acidic residues" evidence="1">
    <location>
        <begin position="1"/>
        <end position="24"/>
    </location>
</feature>
<dbReference type="SUPFAM" id="SSF52799">
    <property type="entry name" value="(Phosphotyrosine protein) phosphatases II"/>
    <property type="match status" value="1"/>
</dbReference>
<name>A0A1W0XAT4_HYPEX</name>
<feature type="region of interest" description="Disordered" evidence="1">
    <location>
        <begin position="1"/>
        <end position="42"/>
    </location>
</feature>
<feature type="compositionally biased region" description="Low complexity" evidence="1">
    <location>
        <begin position="77"/>
        <end position="95"/>
    </location>
</feature>
<evidence type="ECO:0000256" key="1">
    <source>
        <dbReference type="SAM" id="MobiDB-lite"/>
    </source>
</evidence>
<feature type="compositionally biased region" description="Basic and acidic residues" evidence="1">
    <location>
        <begin position="155"/>
        <end position="174"/>
    </location>
</feature>
<evidence type="ECO:0000313" key="3">
    <source>
        <dbReference type="Proteomes" id="UP000192578"/>
    </source>
</evidence>
<dbReference type="AlphaFoldDB" id="A0A1W0XAT4"/>
<accession>A0A1W0XAT4</accession>
<gene>
    <name evidence="2" type="ORF">BV898_01686</name>
</gene>
<feature type="region of interest" description="Disordered" evidence="1">
    <location>
        <begin position="55"/>
        <end position="174"/>
    </location>
</feature>
<dbReference type="Gene3D" id="3.90.190.10">
    <property type="entry name" value="Protein tyrosine phosphatase superfamily"/>
    <property type="match status" value="1"/>
</dbReference>
<feature type="compositionally biased region" description="Low complexity" evidence="1">
    <location>
        <begin position="142"/>
        <end position="153"/>
    </location>
</feature>
<feature type="compositionally biased region" description="Basic residues" evidence="1">
    <location>
        <begin position="108"/>
        <end position="119"/>
    </location>
</feature>
<comment type="caution">
    <text evidence="2">The sequence shown here is derived from an EMBL/GenBank/DDBJ whole genome shotgun (WGS) entry which is preliminary data.</text>
</comment>
<sequence>MATDAGEVKVVEQGSKRGDGPKDSMDDESDSSASISSEGGVKAAVLDIGRKLIEFVGDVRDQIRKNDEEDAAESEETTSSGDSESDTDSWSGSDSGSDDDEDDEKKPAKAKANPKKNVKKGQNDEESSSKSESDSDDDDSESSSSSDGESQSGGEEEKNATDAHKEAKAIKAAKKEVKVTGGTAVWNIPMESPESHPNSQQTNIIAATGDVTGDGQSSKAFLIDEPIDWHDLTPTGIVIPGSRIVCFKTPFNFTRTKIFKHDDAFTTANLLDDLAGKNITLGMVVDLGHNETYYKAKDLEAVWLYRIVYHDTATIPDHLQTLLTFRDSVRNFRKPLRIEVNVKSAMGEHDVRQTAGIT</sequence>
<dbReference type="Proteomes" id="UP000192578">
    <property type="component" value="Unassembled WGS sequence"/>
</dbReference>
<proteinExistence type="predicted"/>
<dbReference type="InterPro" id="IPR029021">
    <property type="entry name" value="Prot-tyrosine_phosphatase-like"/>
</dbReference>
<feature type="compositionally biased region" description="Basic and acidic residues" evidence="1">
    <location>
        <begin position="121"/>
        <end position="133"/>
    </location>
</feature>
<evidence type="ECO:0000313" key="2">
    <source>
        <dbReference type="EMBL" id="OQV24627.1"/>
    </source>
</evidence>